<evidence type="ECO:0008006" key="3">
    <source>
        <dbReference type="Google" id="ProtNLM"/>
    </source>
</evidence>
<dbReference type="InterPro" id="IPR011335">
    <property type="entry name" value="Restrct_endonuc-II-like"/>
</dbReference>
<dbReference type="Proteomes" id="UP001283109">
    <property type="component" value="Unassembled WGS sequence"/>
</dbReference>
<keyword evidence="2" id="KW-1185">Reference proteome</keyword>
<dbReference type="RefSeq" id="WP_318353672.1">
    <property type="nucleotide sequence ID" value="NZ_JAWQEV010000003.1"/>
</dbReference>
<gene>
    <name evidence="1" type="ORF">R8Z58_10270</name>
</gene>
<comment type="caution">
    <text evidence="1">The sequence shown here is derived from an EMBL/GenBank/DDBJ whole genome shotgun (WGS) entry which is preliminary data.</text>
</comment>
<protein>
    <recommendedName>
        <fullName evidence="3">DUF559 domain-containing protein</fullName>
    </recommendedName>
</protein>
<reference evidence="1 2" key="1">
    <citation type="submission" date="2023-11" db="EMBL/GenBank/DDBJ databases">
        <title>Draft genome sequence of Microbacterium arthrosphaerae JCM 30492.</title>
        <authorList>
            <person name="Zhang G."/>
            <person name="Ding Y."/>
        </authorList>
    </citation>
    <scope>NUCLEOTIDE SEQUENCE [LARGE SCALE GENOMIC DNA]</scope>
    <source>
        <strain evidence="1 2">JCM 30492</strain>
    </source>
</reference>
<proteinExistence type="predicted"/>
<name>A0ABU4H1E8_9MICO</name>
<accession>A0ABU4H1E8</accession>
<dbReference type="EMBL" id="JAWQEV010000003">
    <property type="protein sequence ID" value="MDW4573153.1"/>
    <property type="molecule type" value="Genomic_DNA"/>
</dbReference>
<dbReference type="SUPFAM" id="SSF52980">
    <property type="entry name" value="Restriction endonuclease-like"/>
    <property type="match status" value="1"/>
</dbReference>
<evidence type="ECO:0000313" key="1">
    <source>
        <dbReference type="EMBL" id="MDW4573153.1"/>
    </source>
</evidence>
<organism evidence="1 2">
    <name type="scientific">Microbacterium arthrosphaerae</name>
    <dbReference type="NCBI Taxonomy" id="792652"/>
    <lineage>
        <taxon>Bacteria</taxon>
        <taxon>Bacillati</taxon>
        <taxon>Actinomycetota</taxon>
        <taxon>Actinomycetes</taxon>
        <taxon>Micrococcales</taxon>
        <taxon>Microbacteriaceae</taxon>
        <taxon>Microbacterium</taxon>
    </lineage>
</organism>
<evidence type="ECO:0000313" key="2">
    <source>
        <dbReference type="Proteomes" id="UP001283109"/>
    </source>
</evidence>
<sequence length="316" mass="35081">MPRRSPLPPELLARFSVADALALGVSPSRLNSRELRRPFNGVRSTVVPSGATLLDACLDYAPRLAPCQFFSHETVFGLIGAPTPGWPYRPLVHVSAHRPAREPRTAGIVGHRLQVREPATRVLANGLRVEDPVRAWRQAGTLWPLDALVAAADFLISDRGRRPLASLDELVAEVNAMGDVRGGILRTALLHSREGVRSSRETDLRLRLLAAGLPEPEINWTLRDHRGSFVAELDLAYPRWRVAPEYDGRVHAENAAQFEKDADRWDRIRAVGWEHVRILNHHMRGDGGAAVAKVRDALIRAGWRPGQSSRVPLSFE</sequence>